<feature type="non-terminal residue" evidence="4">
    <location>
        <position position="1"/>
    </location>
</feature>
<dbReference type="OrthoDB" id="20772at2759"/>
<dbReference type="PANTHER" id="PTHR23099:SF0">
    <property type="entry name" value="GERM CELL NUCLEAR ACIDIC PROTEIN"/>
    <property type="match status" value="1"/>
</dbReference>
<name>A0A6J3MB97_9PEZI</name>
<organism evidence="4">
    <name type="scientific">Dissoconium aciculare CBS 342.82</name>
    <dbReference type="NCBI Taxonomy" id="1314786"/>
    <lineage>
        <taxon>Eukaryota</taxon>
        <taxon>Fungi</taxon>
        <taxon>Dikarya</taxon>
        <taxon>Ascomycota</taxon>
        <taxon>Pezizomycotina</taxon>
        <taxon>Dothideomycetes</taxon>
        <taxon>Dothideomycetidae</taxon>
        <taxon>Mycosphaerellales</taxon>
        <taxon>Dissoconiaceae</taxon>
        <taxon>Dissoconium</taxon>
    </lineage>
</organism>
<dbReference type="PANTHER" id="PTHR23099">
    <property type="entry name" value="TRANSCRIPTIONAL REGULATOR"/>
    <property type="match status" value="1"/>
</dbReference>
<sequence length="272" mass="30605">PESPSKSRLQSPSKRKTRIPTPPGRPSLDMFWASDAVNEWNDQFSPQKVLKSPRKAKQSQDEDPSTPRANKLQSPVKANLKAKKDFDATKQDLAESFLAELDQRITNNKVAELTASTGGVKLIWSKTLTTTAGRANWRRERSTKPSTKADRSTDLQASSDDTSATTTKDHATIELSTKIITDAPRLLNVIAHEFCHLANFLVTGIKDRPHGAEFQRWGRLCTAAFAARGVHVTTKHSYEIEYKYLWRCSGEDCDQEFQRHSRSIDVKRHKCG</sequence>
<dbReference type="InterPro" id="IPR006640">
    <property type="entry name" value="SprT-like_domain"/>
</dbReference>
<dbReference type="GeneID" id="54358191"/>
<accession>A0A6J3MB97</accession>
<dbReference type="RefSeq" id="XP_033462169.1">
    <property type="nucleotide sequence ID" value="XM_033600391.1"/>
</dbReference>
<evidence type="ECO:0000256" key="1">
    <source>
        <dbReference type="SAM" id="MobiDB-lite"/>
    </source>
</evidence>
<proteinExistence type="predicted"/>
<reference evidence="4" key="1">
    <citation type="submission" date="2020-01" db="EMBL/GenBank/DDBJ databases">
        <authorList>
            <consortium name="DOE Joint Genome Institute"/>
            <person name="Haridas S."/>
            <person name="Albert R."/>
            <person name="Binder M."/>
            <person name="Bloem J."/>
            <person name="Labutti K."/>
            <person name="Salamov A."/>
            <person name="Andreopoulos B."/>
            <person name="Baker S.E."/>
            <person name="Barry K."/>
            <person name="Bills G."/>
            <person name="Bluhm B.H."/>
            <person name="Cannon C."/>
            <person name="Castanera R."/>
            <person name="Culley D.E."/>
            <person name="Daum C."/>
            <person name="Ezra D."/>
            <person name="Gonzalez J.B."/>
            <person name="Henrissat B."/>
            <person name="Kuo A."/>
            <person name="Liang C."/>
            <person name="Lipzen A."/>
            <person name="Lutzoni F."/>
            <person name="Magnuson J."/>
            <person name="Mondo S."/>
            <person name="Nolan M."/>
            <person name="Ohm R."/>
            <person name="Pangilinan J."/>
            <person name="Park H.-J."/>
            <person name="Ramirez L."/>
            <person name="Alfaro M."/>
            <person name="Sun H."/>
            <person name="Tritt A."/>
            <person name="Yoshinaga Y."/>
            <person name="Zwiers L.-H."/>
            <person name="Turgeon B.G."/>
            <person name="Goodwin S.B."/>
            <person name="Spatafora J.W."/>
            <person name="Crous P.W."/>
            <person name="Grigoriev I.V."/>
        </authorList>
    </citation>
    <scope>NUCLEOTIDE SEQUENCE</scope>
    <source>
        <strain evidence="4">CBS 342.82</strain>
    </source>
</reference>
<feature type="region of interest" description="Disordered" evidence="1">
    <location>
        <begin position="43"/>
        <end position="83"/>
    </location>
</feature>
<feature type="compositionally biased region" description="Basic and acidic residues" evidence="1">
    <location>
        <begin position="137"/>
        <end position="153"/>
    </location>
</feature>
<evidence type="ECO:0000313" key="4">
    <source>
        <dbReference type="RefSeq" id="XP_033462169.1"/>
    </source>
</evidence>
<dbReference type="SMART" id="SM00731">
    <property type="entry name" value="SprT"/>
    <property type="match status" value="1"/>
</dbReference>
<gene>
    <name evidence="4" type="ORF">K489DRAFT_299873</name>
</gene>
<feature type="compositionally biased region" description="Polar residues" evidence="1">
    <location>
        <begin position="1"/>
        <end position="12"/>
    </location>
</feature>
<keyword evidence="3" id="KW-1185">Reference proteome</keyword>
<feature type="region of interest" description="Disordered" evidence="1">
    <location>
        <begin position="1"/>
        <end position="30"/>
    </location>
</feature>
<dbReference type="Pfam" id="PF10263">
    <property type="entry name" value="SprT-like"/>
    <property type="match status" value="1"/>
</dbReference>
<feature type="region of interest" description="Disordered" evidence="1">
    <location>
        <begin position="134"/>
        <end position="167"/>
    </location>
</feature>
<evidence type="ECO:0000313" key="3">
    <source>
        <dbReference type="Proteomes" id="UP000504637"/>
    </source>
</evidence>
<dbReference type="GO" id="GO:0005634">
    <property type="term" value="C:nucleus"/>
    <property type="evidence" value="ECO:0007669"/>
    <property type="project" value="TreeGrafter"/>
</dbReference>
<dbReference type="Proteomes" id="UP000504637">
    <property type="component" value="Unplaced"/>
</dbReference>
<evidence type="ECO:0000259" key="2">
    <source>
        <dbReference type="SMART" id="SM00731"/>
    </source>
</evidence>
<feature type="compositionally biased region" description="Low complexity" evidence="1">
    <location>
        <begin position="154"/>
        <end position="166"/>
    </location>
</feature>
<dbReference type="GO" id="GO:0006950">
    <property type="term" value="P:response to stress"/>
    <property type="evidence" value="ECO:0007669"/>
    <property type="project" value="UniProtKB-ARBA"/>
</dbReference>
<dbReference type="AlphaFoldDB" id="A0A6J3MB97"/>
<feature type="non-terminal residue" evidence="4">
    <location>
        <position position="272"/>
    </location>
</feature>
<reference evidence="4" key="2">
    <citation type="submission" date="2020-04" db="EMBL/GenBank/DDBJ databases">
        <authorList>
            <consortium name="NCBI Genome Project"/>
        </authorList>
    </citation>
    <scope>NUCLEOTIDE SEQUENCE</scope>
    <source>
        <strain evidence="4">CBS 342.82</strain>
    </source>
</reference>
<feature type="domain" description="SprT-like" evidence="2">
    <location>
        <begin position="99"/>
        <end position="272"/>
    </location>
</feature>
<reference evidence="4" key="3">
    <citation type="submission" date="2025-08" db="UniProtKB">
        <authorList>
            <consortium name="RefSeq"/>
        </authorList>
    </citation>
    <scope>IDENTIFICATION</scope>
    <source>
        <strain evidence="4">CBS 342.82</strain>
    </source>
</reference>
<protein>
    <recommendedName>
        <fullName evidence="2">SprT-like domain-containing protein</fullName>
    </recommendedName>
</protein>